<dbReference type="PRINTS" id="PR00385">
    <property type="entry name" value="P450"/>
</dbReference>
<dbReference type="InterPro" id="IPR001128">
    <property type="entry name" value="Cyt_P450"/>
</dbReference>
<keyword evidence="4" id="KW-0560">Oxidoreductase</keyword>
<dbReference type="Proteomes" id="UP000438448">
    <property type="component" value="Unassembled WGS sequence"/>
</dbReference>
<dbReference type="GO" id="GO:0020037">
    <property type="term" value="F:heme binding"/>
    <property type="evidence" value="ECO:0007669"/>
    <property type="project" value="InterPro"/>
</dbReference>
<accession>A0A7K0CZQ2</accession>
<evidence type="ECO:0000256" key="2">
    <source>
        <dbReference type="ARBA" id="ARBA00010617"/>
    </source>
</evidence>
<reference evidence="5 6" key="1">
    <citation type="submission" date="2019-10" db="EMBL/GenBank/DDBJ databases">
        <title>Nocardia macrotermitis sp. nov. and Nocardia aurantia sp. nov., isolated from the gut of fungus growing-termite Macrotermes natalensis.</title>
        <authorList>
            <person name="Benndorf R."/>
            <person name="Schwitalla J."/>
            <person name="Martin K."/>
            <person name="De Beer W."/>
            <person name="Kaster A.-K."/>
            <person name="Vollmers J."/>
            <person name="Poulsen M."/>
            <person name="Beemelmanns C."/>
        </authorList>
    </citation>
    <scope>NUCLEOTIDE SEQUENCE [LARGE SCALE GENOMIC DNA]</scope>
    <source>
        <strain evidence="5 6">RB20</strain>
    </source>
</reference>
<dbReference type="GO" id="GO:0004497">
    <property type="term" value="F:monooxygenase activity"/>
    <property type="evidence" value="ECO:0007669"/>
    <property type="project" value="UniProtKB-KW"/>
</dbReference>
<comment type="cofactor">
    <cofactor evidence="1 3">
        <name>heme</name>
        <dbReference type="ChEBI" id="CHEBI:30413"/>
    </cofactor>
</comment>
<organism evidence="5 6">
    <name type="scientific">Nocardia macrotermitis</name>
    <dbReference type="NCBI Taxonomy" id="2585198"/>
    <lineage>
        <taxon>Bacteria</taxon>
        <taxon>Bacillati</taxon>
        <taxon>Actinomycetota</taxon>
        <taxon>Actinomycetes</taxon>
        <taxon>Mycobacteriales</taxon>
        <taxon>Nocardiaceae</taxon>
        <taxon>Nocardia</taxon>
    </lineage>
</organism>
<feature type="binding site" description="axial binding residue" evidence="3">
    <location>
        <position position="414"/>
    </location>
    <ligand>
        <name>heme</name>
        <dbReference type="ChEBI" id="CHEBI:30413"/>
    </ligand>
    <ligandPart>
        <name>Fe</name>
        <dbReference type="ChEBI" id="CHEBI:18248"/>
    </ligandPart>
</feature>
<dbReference type="InterPro" id="IPR050121">
    <property type="entry name" value="Cytochrome_P450_monoxygenase"/>
</dbReference>
<dbReference type="OrthoDB" id="7376058at2"/>
<keyword evidence="3 4" id="KW-0479">Metal-binding</keyword>
<dbReference type="GO" id="GO:0005506">
    <property type="term" value="F:iron ion binding"/>
    <property type="evidence" value="ECO:0007669"/>
    <property type="project" value="InterPro"/>
</dbReference>
<dbReference type="InterPro" id="IPR017972">
    <property type="entry name" value="Cyt_P450_CS"/>
</dbReference>
<sequence>MDVPAACPLTELPHPAGRLPILGDLTSADPRRPTQHELAMAQAGLGPIFERKLLGTRIVIVTGAQLAAQCCDENTWARCLAGPGEVFRKIVPEGLFTIRTSNPLWGQARRVLGPGFSQGAMRSYHQAMNSVADDLLTEWGSVDARRVDVHQAMTNATLEVIGRAGFSRRLGLLGDADTDGSDTTRFVDALASILTWASAQSNDVPVLGTFRALVRTPHAHTQIAIARRFVDTMIADRRNSQSASGADDLLGLMLTVPDPETGELLPDTNVRDQVLTFLVAGHETTAALLETTLHYLAERPELQDELRQEIHGRGSFDYGAVTGMRKVRNVLNEVLRLWPPVPGFFRLARTGQTLGGYHVPAGQPVFVLALAAHRDPDVWGSRASEFDPTRFEPAALREHPDRWFHPWGTGPRSCIGMAFALHEATLLLARILDATTLSAPEPLDMHERGTLRPSPFRMTVRERERNGVRLP</sequence>
<gene>
    <name evidence="5" type="ORF">NRB20_20290</name>
</gene>
<proteinExistence type="inferred from homology"/>
<evidence type="ECO:0000256" key="1">
    <source>
        <dbReference type="ARBA" id="ARBA00001971"/>
    </source>
</evidence>
<evidence type="ECO:0000256" key="3">
    <source>
        <dbReference type="PIRSR" id="PIRSR602401-1"/>
    </source>
</evidence>
<keyword evidence="3 4" id="KW-0408">Iron</keyword>
<dbReference type="RefSeq" id="WP_153409666.1">
    <property type="nucleotide sequence ID" value="NZ_WEGK01000003.1"/>
</dbReference>
<dbReference type="InterPro" id="IPR002401">
    <property type="entry name" value="Cyt_P450_E_grp-I"/>
</dbReference>
<name>A0A7K0CZQ2_9NOCA</name>
<dbReference type="Pfam" id="PF00067">
    <property type="entry name" value="p450"/>
    <property type="match status" value="1"/>
</dbReference>
<evidence type="ECO:0000313" key="6">
    <source>
        <dbReference type="Proteomes" id="UP000438448"/>
    </source>
</evidence>
<dbReference type="AlphaFoldDB" id="A0A7K0CZQ2"/>
<dbReference type="PROSITE" id="PS00086">
    <property type="entry name" value="CYTOCHROME_P450"/>
    <property type="match status" value="1"/>
</dbReference>
<dbReference type="InterPro" id="IPR036396">
    <property type="entry name" value="Cyt_P450_sf"/>
</dbReference>
<keyword evidence="3 4" id="KW-0349">Heme</keyword>
<dbReference type="PANTHER" id="PTHR24305:SF166">
    <property type="entry name" value="CYTOCHROME P450 12A4, MITOCHONDRIAL-RELATED"/>
    <property type="match status" value="1"/>
</dbReference>
<evidence type="ECO:0000256" key="4">
    <source>
        <dbReference type="RuleBase" id="RU000461"/>
    </source>
</evidence>
<protein>
    <submittedName>
        <fullName evidence="5">Bifunctional cytochrome P450/NADPH--P450 reductase</fullName>
    </submittedName>
</protein>
<dbReference type="SUPFAM" id="SSF48264">
    <property type="entry name" value="Cytochrome P450"/>
    <property type="match status" value="1"/>
</dbReference>
<evidence type="ECO:0000313" key="5">
    <source>
        <dbReference type="EMBL" id="MQY18945.1"/>
    </source>
</evidence>
<keyword evidence="4" id="KW-0503">Monooxygenase</keyword>
<dbReference type="Gene3D" id="1.10.630.10">
    <property type="entry name" value="Cytochrome P450"/>
    <property type="match status" value="1"/>
</dbReference>
<dbReference type="EMBL" id="WEGK01000003">
    <property type="protein sequence ID" value="MQY18945.1"/>
    <property type="molecule type" value="Genomic_DNA"/>
</dbReference>
<comment type="caution">
    <text evidence="5">The sequence shown here is derived from an EMBL/GenBank/DDBJ whole genome shotgun (WGS) entry which is preliminary data.</text>
</comment>
<comment type="similarity">
    <text evidence="2 4">Belongs to the cytochrome P450 family.</text>
</comment>
<dbReference type="PRINTS" id="PR00463">
    <property type="entry name" value="EP450I"/>
</dbReference>
<dbReference type="PANTHER" id="PTHR24305">
    <property type="entry name" value="CYTOCHROME P450"/>
    <property type="match status" value="1"/>
</dbReference>
<keyword evidence="6" id="KW-1185">Reference proteome</keyword>
<dbReference type="GO" id="GO:0016705">
    <property type="term" value="F:oxidoreductase activity, acting on paired donors, with incorporation or reduction of molecular oxygen"/>
    <property type="evidence" value="ECO:0007669"/>
    <property type="project" value="InterPro"/>
</dbReference>